<organism evidence="1">
    <name type="scientific">Siphoviridae sp. ctEgn5</name>
    <dbReference type="NCBI Taxonomy" id="2825398"/>
    <lineage>
        <taxon>Viruses</taxon>
        <taxon>Duplodnaviria</taxon>
        <taxon>Heunggongvirae</taxon>
        <taxon>Uroviricota</taxon>
        <taxon>Caudoviricetes</taxon>
    </lineage>
</organism>
<evidence type="ECO:0000313" key="1">
    <source>
        <dbReference type="EMBL" id="DAE06019.1"/>
    </source>
</evidence>
<name>A0A8S5PHR8_9CAUD</name>
<reference evidence="1" key="1">
    <citation type="journal article" date="2021" name="Proc. Natl. Acad. Sci. U.S.A.">
        <title>A Catalog of Tens of Thousands of Viruses from Human Metagenomes Reveals Hidden Associations with Chronic Diseases.</title>
        <authorList>
            <person name="Tisza M.J."/>
            <person name="Buck C.B."/>
        </authorList>
    </citation>
    <scope>NUCLEOTIDE SEQUENCE</scope>
    <source>
        <strain evidence="1">CtEgn5</strain>
    </source>
</reference>
<protein>
    <submittedName>
        <fullName evidence="1">Uncharacterized protein</fullName>
    </submittedName>
</protein>
<sequence length="29" mass="3452">MFYANILYLQPLTKDSQIKGVCYGFIIRR</sequence>
<accession>A0A8S5PHR8</accession>
<dbReference type="EMBL" id="BK015424">
    <property type="protein sequence ID" value="DAE06019.1"/>
    <property type="molecule type" value="Genomic_DNA"/>
</dbReference>
<proteinExistence type="predicted"/>